<comment type="caution">
    <text evidence="2">The sequence shown here is derived from an EMBL/GenBank/DDBJ whole genome shotgun (WGS) entry which is preliminary data.</text>
</comment>
<dbReference type="AlphaFoldDB" id="A0AAN4ZBX3"/>
<feature type="non-terminal residue" evidence="2">
    <location>
        <position position="1"/>
    </location>
</feature>
<gene>
    <name evidence="2" type="ORF">PMAYCL1PPCAC_05095</name>
</gene>
<dbReference type="EMBL" id="BTRK01000002">
    <property type="protein sequence ID" value="GMR34900.1"/>
    <property type="molecule type" value="Genomic_DNA"/>
</dbReference>
<evidence type="ECO:0000313" key="2">
    <source>
        <dbReference type="EMBL" id="GMR34900.1"/>
    </source>
</evidence>
<evidence type="ECO:0000313" key="3">
    <source>
        <dbReference type="Proteomes" id="UP001328107"/>
    </source>
</evidence>
<sequence>PSTSFMVLLFIIAATIGAYDVMEWQCNSACDDEQKSTEAVEACCRDRGLSGGKCKTEEYHSNPGGGGFGMSINTAYCYQAPPPAVHYPPFVIP</sequence>
<reference evidence="3" key="1">
    <citation type="submission" date="2022-10" db="EMBL/GenBank/DDBJ databases">
        <title>Genome assembly of Pristionchus species.</title>
        <authorList>
            <person name="Yoshida K."/>
            <person name="Sommer R.J."/>
        </authorList>
    </citation>
    <scope>NUCLEOTIDE SEQUENCE [LARGE SCALE GENOMIC DNA]</scope>
    <source>
        <strain evidence="3">RS5460</strain>
    </source>
</reference>
<accession>A0AAN4ZBX3</accession>
<evidence type="ECO:0000256" key="1">
    <source>
        <dbReference type="SAM" id="SignalP"/>
    </source>
</evidence>
<proteinExistence type="predicted"/>
<name>A0AAN4ZBX3_9BILA</name>
<protein>
    <submittedName>
        <fullName evidence="2">Uncharacterized protein</fullName>
    </submittedName>
</protein>
<dbReference type="Proteomes" id="UP001328107">
    <property type="component" value="Unassembled WGS sequence"/>
</dbReference>
<organism evidence="2 3">
    <name type="scientific">Pristionchus mayeri</name>
    <dbReference type="NCBI Taxonomy" id="1317129"/>
    <lineage>
        <taxon>Eukaryota</taxon>
        <taxon>Metazoa</taxon>
        <taxon>Ecdysozoa</taxon>
        <taxon>Nematoda</taxon>
        <taxon>Chromadorea</taxon>
        <taxon>Rhabditida</taxon>
        <taxon>Rhabditina</taxon>
        <taxon>Diplogasteromorpha</taxon>
        <taxon>Diplogasteroidea</taxon>
        <taxon>Neodiplogasteridae</taxon>
        <taxon>Pristionchus</taxon>
    </lineage>
</organism>
<feature type="signal peptide" evidence="1">
    <location>
        <begin position="1"/>
        <end position="18"/>
    </location>
</feature>
<keyword evidence="3" id="KW-1185">Reference proteome</keyword>
<feature type="chain" id="PRO_5042815788" evidence="1">
    <location>
        <begin position="19"/>
        <end position="93"/>
    </location>
</feature>
<keyword evidence="1" id="KW-0732">Signal</keyword>